<proteinExistence type="inferred from homology"/>
<dbReference type="Gene3D" id="3.30.70.1350">
    <property type="entry name" value="Cation efflux protein, cytoplasmic domain"/>
    <property type="match status" value="1"/>
</dbReference>
<keyword evidence="4 7" id="KW-0812">Transmembrane</keyword>
<feature type="domain" description="Cation efflux protein transmembrane" evidence="8">
    <location>
        <begin position="15"/>
        <end position="206"/>
    </location>
</feature>
<dbReference type="Pfam" id="PF01545">
    <property type="entry name" value="Cation_efflux"/>
    <property type="match status" value="1"/>
</dbReference>
<evidence type="ECO:0000259" key="9">
    <source>
        <dbReference type="Pfam" id="PF16916"/>
    </source>
</evidence>
<dbReference type="Pfam" id="PF16916">
    <property type="entry name" value="ZT_dimer"/>
    <property type="match status" value="1"/>
</dbReference>
<evidence type="ECO:0000313" key="10">
    <source>
        <dbReference type="EMBL" id="MFC4411431.1"/>
    </source>
</evidence>
<evidence type="ECO:0000256" key="4">
    <source>
        <dbReference type="ARBA" id="ARBA00022692"/>
    </source>
</evidence>
<accession>A0ABV8X6M6</accession>
<dbReference type="InterPro" id="IPR027469">
    <property type="entry name" value="Cation_efflux_TMD_sf"/>
</dbReference>
<comment type="similarity">
    <text evidence="2">Belongs to the cation diffusion facilitator (CDF) transporter (TC 2.A.4) family.</text>
</comment>
<sequence length="289" mass="31650">MEIYSNLRQGEKGAWISIGAYVILSVLKLTIGFLGSSDALKADGLNNTTDIIASIAVLIGLRISQRPPDKNHRYGHLRSETVASLVASFIMAMVGLHVLGDAIQSFWVPDKEAPSGLTAIVAFFSAIVMYFVYLYNIRLSKRINSTAVKAAAYDNRSDAWVSIGTSIGIVGAIYGFPIIDTVTAFIIGVLIIKTAVDIFKDSVLTLTDGFDEEMLDTISETADKVEGVTMVKDVKCRAHGSMIFVDLTVTMDHTLTVAESHRITEEIEDEILKINPHSFLQVHTEPDYM</sequence>
<dbReference type="RefSeq" id="WP_378156374.1">
    <property type="nucleotide sequence ID" value="NZ_JBHSEC010000020.1"/>
</dbReference>
<dbReference type="NCBIfam" id="TIGR01297">
    <property type="entry name" value="CDF"/>
    <property type="match status" value="1"/>
</dbReference>
<dbReference type="InterPro" id="IPR027470">
    <property type="entry name" value="Cation_efflux_CTD"/>
</dbReference>
<keyword evidence="5 7" id="KW-1133">Transmembrane helix</keyword>
<evidence type="ECO:0000313" key="11">
    <source>
        <dbReference type="Proteomes" id="UP001595817"/>
    </source>
</evidence>
<dbReference type="InterPro" id="IPR036837">
    <property type="entry name" value="Cation_efflux_CTD_sf"/>
</dbReference>
<feature type="transmembrane region" description="Helical" evidence="7">
    <location>
        <begin position="47"/>
        <end position="64"/>
    </location>
</feature>
<dbReference type="InterPro" id="IPR050291">
    <property type="entry name" value="CDF_Transporter"/>
</dbReference>
<protein>
    <submittedName>
        <fullName evidence="10">Cation diffusion facilitator family transporter</fullName>
    </submittedName>
</protein>
<keyword evidence="11" id="KW-1185">Reference proteome</keyword>
<evidence type="ECO:0000256" key="7">
    <source>
        <dbReference type="SAM" id="Phobius"/>
    </source>
</evidence>
<evidence type="ECO:0000256" key="3">
    <source>
        <dbReference type="ARBA" id="ARBA00022448"/>
    </source>
</evidence>
<dbReference type="EMBL" id="JBHSEC010000020">
    <property type="protein sequence ID" value="MFC4411431.1"/>
    <property type="molecule type" value="Genomic_DNA"/>
</dbReference>
<name>A0ABV8X6M6_9LACT</name>
<dbReference type="SUPFAM" id="SSF161111">
    <property type="entry name" value="Cation efflux protein transmembrane domain-like"/>
    <property type="match status" value="1"/>
</dbReference>
<evidence type="ECO:0000259" key="8">
    <source>
        <dbReference type="Pfam" id="PF01545"/>
    </source>
</evidence>
<evidence type="ECO:0000256" key="1">
    <source>
        <dbReference type="ARBA" id="ARBA00004141"/>
    </source>
</evidence>
<evidence type="ECO:0000256" key="2">
    <source>
        <dbReference type="ARBA" id="ARBA00008114"/>
    </source>
</evidence>
<dbReference type="InterPro" id="IPR002524">
    <property type="entry name" value="Cation_efflux"/>
</dbReference>
<dbReference type="SUPFAM" id="SSF160240">
    <property type="entry name" value="Cation efflux protein cytoplasmic domain-like"/>
    <property type="match status" value="1"/>
</dbReference>
<dbReference type="PANTHER" id="PTHR43840">
    <property type="entry name" value="MITOCHONDRIAL METAL TRANSPORTER 1-RELATED"/>
    <property type="match status" value="1"/>
</dbReference>
<evidence type="ECO:0000256" key="6">
    <source>
        <dbReference type="ARBA" id="ARBA00023136"/>
    </source>
</evidence>
<keyword evidence="3" id="KW-0813">Transport</keyword>
<organism evidence="10 11">
    <name type="scientific">Chungangia koreensis</name>
    <dbReference type="NCBI Taxonomy" id="752657"/>
    <lineage>
        <taxon>Bacteria</taxon>
        <taxon>Bacillati</taxon>
        <taxon>Bacillota</taxon>
        <taxon>Bacilli</taxon>
        <taxon>Lactobacillales</taxon>
        <taxon>Chungangia</taxon>
    </lineage>
</organism>
<feature type="transmembrane region" description="Helical" evidence="7">
    <location>
        <begin position="85"/>
        <end position="107"/>
    </location>
</feature>
<feature type="domain" description="Cation efflux protein cytoplasmic" evidence="9">
    <location>
        <begin position="211"/>
        <end position="286"/>
    </location>
</feature>
<dbReference type="Gene3D" id="1.20.1510.10">
    <property type="entry name" value="Cation efflux protein transmembrane domain"/>
    <property type="match status" value="1"/>
</dbReference>
<comment type="subcellular location">
    <subcellularLocation>
        <location evidence="1">Membrane</location>
        <topology evidence="1">Multi-pass membrane protein</topology>
    </subcellularLocation>
</comment>
<dbReference type="PANTHER" id="PTHR43840:SF50">
    <property type="entry name" value="MANGANESE EFFLUX SYSTEM PROTEIN MNES"/>
    <property type="match status" value="1"/>
</dbReference>
<keyword evidence="6 7" id="KW-0472">Membrane</keyword>
<feature type="transmembrane region" description="Helical" evidence="7">
    <location>
        <begin position="113"/>
        <end position="135"/>
    </location>
</feature>
<feature type="transmembrane region" description="Helical" evidence="7">
    <location>
        <begin position="12"/>
        <end position="35"/>
    </location>
</feature>
<gene>
    <name evidence="10" type="ORF">ACFOZY_13460</name>
</gene>
<comment type="caution">
    <text evidence="10">The sequence shown here is derived from an EMBL/GenBank/DDBJ whole genome shotgun (WGS) entry which is preliminary data.</text>
</comment>
<dbReference type="Proteomes" id="UP001595817">
    <property type="component" value="Unassembled WGS sequence"/>
</dbReference>
<dbReference type="InterPro" id="IPR058533">
    <property type="entry name" value="Cation_efflux_TM"/>
</dbReference>
<evidence type="ECO:0000256" key="5">
    <source>
        <dbReference type="ARBA" id="ARBA00022989"/>
    </source>
</evidence>
<reference evidence="11" key="1">
    <citation type="journal article" date="2019" name="Int. J. Syst. Evol. Microbiol.">
        <title>The Global Catalogue of Microorganisms (GCM) 10K type strain sequencing project: providing services to taxonomists for standard genome sequencing and annotation.</title>
        <authorList>
            <consortium name="The Broad Institute Genomics Platform"/>
            <consortium name="The Broad Institute Genome Sequencing Center for Infectious Disease"/>
            <person name="Wu L."/>
            <person name="Ma J."/>
        </authorList>
    </citation>
    <scope>NUCLEOTIDE SEQUENCE [LARGE SCALE GENOMIC DNA]</scope>
    <source>
        <strain evidence="11">CCUG 59778</strain>
    </source>
</reference>